<evidence type="ECO:0000256" key="1">
    <source>
        <dbReference type="SAM" id="MobiDB-lite"/>
    </source>
</evidence>
<feature type="compositionally biased region" description="Basic residues" evidence="1">
    <location>
        <begin position="3299"/>
        <end position="3308"/>
    </location>
</feature>
<accession>A0A0H2M5A8</accession>
<dbReference type="InterPro" id="IPR046538">
    <property type="entry name" value="DUF6603"/>
</dbReference>
<feature type="domain" description="DUF6603" evidence="2">
    <location>
        <begin position="2121"/>
        <end position="2605"/>
    </location>
</feature>
<dbReference type="Proteomes" id="UP000035170">
    <property type="component" value="Unassembled WGS sequence"/>
</dbReference>
<dbReference type="PATRIC" id="fig|34073.19.peg.3069"/>
<evidence type="ECO:0000313" key="3">
    <source>
        <dbReference type="EMBL" id="KLN55952.1"/>
    </source>
</evidence>
<dbReference type="EMBL" id="JZWI01000014">
    <property type="protein sequence ID" value="KLN55952.1"/>
    <property type="molecule type" value="Genomic_DNA"/>
</dbReference>
<evidence type="ECO:0000313" key="4">
    <source>
        <dbReference type="Proteomes" id="UP000035170"/>
    </source>
</evidence>
<dbReference type="RefSeq" id="WP_047785104.1">
    <property type="nucleotide sequence ID" value="NZ_JZWI01000014.1"/>
</dbReference>
<comment type="caution">
    <text evidence="3">The sequence shown here is derived from an EMBL/GenBank/DDBJ whole genome shotgun (WGS) entry which is preliminary data.</text>
</comment>
<feature type="region of interest" description="Disordered" evidence="1">
    <location>
        <begin position="3248"/>
        <end position="3308"/>
    </location>
</feature>
<keyword evidence="4" id="KW-1185">Reference proteome</keyword>
<protein>
    <recommendedName>
        <fullName evidence="2">DUF6603 domain-containing protein</fullName>
    </recommendedName>
</protein>
<dbReference type="Pfam" id="PF20248">
    <property type="entry name" value="DUF6603"/>
    <property type="match status" value="1"/>
</dbReference>
<sequence length="3308" mass="338290">MSFATDDLGVLGNLAEALGIFEDGEPNPAWFGQPEASLKKMLSNPDQRQALIAFVDEAMGGADRSTDPRGVVWLPIVHIDDPDLTVSVTVDEQAADNTLHIGVALSVRTSGAVESNSSLAVPLFRAKKDGGPSVSNPLLLGSNGGRIRLATEIVIDGGPPAAAQARLGAIGIEVDLPTRPGDPKDPVFGLSLTGFQLPGATSPRDIRVAADGVDELDDALLDLVLALVKSQADSQPANSVIAAIGGLLGLKSGDAIPDFPITLLPTQGVQAITQWLHGLITNAASRNQWLGYLARLFGVAPPAPGQPVSFALGGGAALQVNLRVDTGPTGNARLTPTLGLVLGDASKRVEARADLFDVDLVTGAARALPQFGVWAAAGNAGARVLDLAGPPVARADTLRVGFALDAQRRLTFVLAADGVVLGSHSYPTLDLTSPDAVMDAVGNTVSDVAAQLLGNLGGALPAVRLLIGLDAPAGVTAITLPALMTNPVEAIGGYWQQLFAAAGSAATQVLAELRNLIADAGSAASAILGSGSALDPWRVPLIGPLALEFSADGPVVSIGLAVGTSVDQLGQRCTVIETRIAATLATLNLQTKTASLLPGVEGVLSARERGVSPPRVTLPLGGGTALTARGVGLRLGWTPAGGMSASVAAPDLQLALGDLGVPIAMPVIGADGNVTLPPVAWDGVEALVGYLGRLLGGVFGDTVKALGWSTDAPSTAGVADADARLRLAELVADPAQALAAWLPQLALSEAGPEVLSLLCDLFVGSGANQGIVVGTGHPDDPYRLAIGDGLPNIAVWLPPAGLAPRIVAAPESIRRWRPGGEGLPPEALAAGLEAEARVATDVRELVQDRDVAGGLTALALRWLGGDGRIAPAAAAPAGVNVDHAGFAAGQLLDQLDLQDLTGRVPTTTVYIALGANAWPLAPAGRRVNLGTPHLDASMFAAPVAATGDWFVVLGSRADCRAAASSTDGTPEQAARLARVLDALAGVSNDIAVVALAGAGHAARLAAQAQPKVTDLVTLGTPLSPLALTAISTQPTADALRLLNRLLPSPPTGPDDEPEDADLSLGRALVDSMMELSDRIDPGDDLRVPNDLPPAPRAGLAVNAVFGVVTQSQVARAITAIVAAGLAERARIRAQTALPRPTGVQAGLRLLVAPTSTGSLSISGSALLRLFKFDLAGGIDTGRHLRVQLRVGDRTGWLCANPGLELRAVSADIELPLDGAATGTATVTLHDARVFGQSWERLVLGTGEGAVPLLPEARVLLAAAVQRISVDAGDISSSASLALDALLGALGLGDPAGGLAGDALDQLLHDPGGLLRQRMAAAGADISDAVSVLLGPLSASVDLLSRTVHVSGGSDGSGRFGWHADVIASPAGLGGELRFGMDAPVSTGKLQLVLALDPLHILLRWHQAGGNVDDISLWPNPAPQAIARALARSAPSLGGHAALEMMRRADASVKPVIDAALDAFGLLTGAAGDAQRRIRPLAGLLADPAGYLRSAASVGANPARIQSLFDALRPLLGVGGANGSPLAIGSGISFSVAPAGAGARLALDVDASAWTAPGGGAGRLAAGAGASLTIHPGGAPALGMEMFLGLTGASSSGKQAVHARLGAGGIEVFLRPASGADISIVPFAGLGSLAAAVEAALPFLFDKLAESPAPVGPLVAKVGDALAMRSGAPAKFDGALLHDWGVHPAEKLVGALPSIGATLITELAPLLDSFLPAAVSASSAPGLLMVAIGGFELELDLTQGVVALEGHDIAVPGIDRMSFRLALSDTGIDEVSVTAGPATIDAGGVELRPFVTVAAGSAPLLDRRVVIGMAVDDTHRFALQWLLDTHQVSLVAIDGANVAGPGDDDPGKVALRVVEAVCDLVASVAMAQPAVTQLLNTAVGATTVRNMMRGVVLRDQANPTQLIDGMFDPATLLLRVQKLFGNIAAAGISIDLGDFILSFTKDSNNIIGLQLGIDGRFPLLTGDVMLWLENDDSWIEGNPPGDGGIFVGFLPTTGQIRFTPSLAVNGVGLRVGKSSGPLLDLGLTLETIALHVFARIAFGASPAEQLSGGVQLQFSNLAVSAGGAQGDNGIAQGVMKDTGPTPPKPAFSPALAIQKHGSQPVHVGLRAGDGDGPWWIAIQKGFGPLYLEQVGFGATMPGGKVSSVSLLMDGSVSMFGLSCAVDDLQITYLASRGDFFNPVNWHVDLAGLAVSANMAGLTIAGGLLKQQTPAGIEYLGMLLGRFAVYGITLYGGYGEGKVAGSEEKFTAFFAVGAVNGPIGGPPAFFLTGIGGGFGINRELIVPTDLSRFGDYPLIQALDIAAQPQNPMDQLRKLGAYFPMQKGSFWFAAGLSFNSFALVDGIAVVAVEVGDGLDINLLGLARMALPRPQVALVSIELALLVRFSSSEGVLWVQGQLTDNSWLLYQDVKLTGGFAYVIWFKGEKKGEFVLTLGGYHPDFHRDGYPVVPRLGLRWSVSDNIVIKAESYFALTSEALMAGGAFEASAHFGPAWAEVKFGCNGIVFFDPFHYHVDAYARIAAGVTIDTWIFGEVTISISLGASIDVAGPDFHGTATFEIGPIELTVSFGESDKAQKQPLPGPAFITKYLEAADNGAARPHALITGLGALPAKGEQSTPDGSSARPFVVVAEFTLTFTSTVPATSVTRVQPPAGMTSTSQHAASRAIGVAPMDKANLQPGIQLTWKRNGTQTFPFTATARPFGSFPVGVWGPAQDANNRKVPKAEMIEALNELDLVSVGKESVPGPEIPYYQVVPGVRKPLPFSRRTVDVNLIKSQAQAVAGLVTAPATVSAAFQQAGKYLTATPTAKASLRGERQSPPRMGTLAEGLQGDPGTVIPAVAQGREGKVYDHFVDAPVAVGFLPGATVDLRVAAPTRTTVKGSAKGWRKTPPTLASVEAERSKSIAARLVLAEPQAARAATGRQQTVIGMVEVPLTAVGHAAPAMVSRTGAEASMLGGFSSALVAGQTAPPVPKSARAAKAAAAAAGPGATLLPGQTVILKMPNALADAAMEGERPRLRVGSAPSRVVLLGLGGNLLADRLVGPDAAGLPGAIEIVAGTERIVAIGQSTQAAAARDAGLAGWHAGMQMPYAGWSSAVAPGCVVKSNGEPLKLHRERLDAGWVGGAELARGVSTVTTTFAEALRTVLIVLDDPSAFGDPADGRQLVMGLDGAERAQDAAGNERPPVLLAMENRSVLAYDVVADGSKPVTVSIATQDGWSLVGVMGSAQLDATGAVALVSARGLNAAIRPMAAAAEGAPPSQLAWQGPVRAPTERRAAKVLASTRLPMKPIERSTRPPARPATRGGKGRRKGVHA</sequence>
<name>A0A0H2M5A8_VARPD</name>
<organism evidence="3 4">
    <name type="scientific">Variovorax paradoxus</name>
    <dbReference type="NCBI Taxonomy" id="34073"/>
    <lineage>
        <taxon>Bacteria</taxon>
        <taxon>Pseudomonadati</taxon>
        <taxon>Pseudomonadota</taxon>
        <taxon>Betaproteobacteria</taxon>
        <taxon>Burkholderiales</taxon>
        <taxon>Comamonadaceae</taxon>
        <taxon>Variovorax</taxon>
    </lineage>
</organism>
<evidence type="ECO:0000259" key="2">
    <source>
        <dbReference type="Pfam" id="PF20248"/>
    </source>
</evidence>
<proteinExistence type="predicted"/>
<gene>
    <name evidence="3" type="ORF">VPARA_29870</name>
</gene>
<reference evidence="3 4" key="1">
    <citation type="submission" date="2015-03" db="EMBL/GenBank/DDBJ databases">
        <title>Genome sequence of Variovorax paradoxus TBEA6.</title>
        <authorList>
            <person name="Poehlein A."/>
            <person name="Schuldes J."/>
            <person name="Wuebbeler J.H."/>
            <person name="Hiessl S."/>
            <person name="Steinbuechel A."/>
            <person name="Daniel R."/>
        </authorList>
    </citation>
    <scope>NUCLEOTIDE SEQUENCE [LARGE SCALE GENOMIC DNA]</scope>
    <source>
        <strain evidence="3 4">TBEA6</strain>
    </source>
</reference>